<comment type="catalytic activity">
    <reaction evidence="9 10 11">
        <text>adenosine(37) in tRNA + dimethylallyl diphosphate = N(6)-dimethylallyladenosine(37) in tRNA + diphosphate</text>
        <dbReference type="Rhea" id="RHEA:26482"/>
        <dbReference type="Rhea" id="RHEA-COMP:10162"/>
        <dbReference type="Rhea" id="RHEA-COMP:10375"/>
        <dbReference type="ChEBI" id="CHEBI:33019"/>
        <dbReference type="ChEBI" id="CHEBI:57623"/>
        <dbReference type="ChEBI" id="CHEBI:74411"/>
        <dbReference type="ChEBI" id="CHEBI:74415"/>
        <dbReference type="EC" id="2.5.1.75"/>
    </reaction>
</comment>
<organism evidence="14">
    <name type="scientific">Caldilineaceae bacterium SB0662_bin_9</name>
    <dbReference type="NCBI Taxonomy" id="2605258"/>
    <lineage>
        <taxon>Bacteria</taxon>
        <taxon>Bacillati</taxon>
        <taxon>Chloroflexota</taxon>
        <taxon>Caldilineae</taxon>
        <taxon>Caldilineales</taxon>
        <taxon>Caldilineaceae</taxon>
    </lineage>
</organism>
<protein>
    <recommendedName>
        <fullName evidence="10">tRNA dimethylallyltransferase</fullName>
        <ecNumber evidence="10">2.5.1.75</ecNumber>
    </recommendedName>
    <alternativeName>
        <fullName evidence="10">Dimethylallyl diphosphate:tRNA dimethylallyltransferase</fullName>
        <shortName evidence="10">DMAPP:tRNA dimethylallyltransferase</shortName>
        <shortName evidence="10">DMATase</shortName>
    </alternativeName>
    <alternativeName>
        <fullName evidence="10">Isopentenyl-diphosphate:tRNA isopentenyltransferase</fullName>
        <shortName evidence="10">IPP transferase</shortName>
        <shortName evidence="10">IPPT</shortName>
        <shortName evidence="10">IPTase</shortName>
    </alternativeName>
</protein>
<sequence>MTRRQAEPSAPQVLVIAGPTGIGKTALTRHIGSLLPIEVVNADSRQVYRRMDIGTAMPTPQDQTVCPHHLFAVREPDEPLTLAGFQALAVACIHGIMERRKVPVLAGGTPLYLRSVTENLRIPEVEPMPALRKELEAKLVRWGPTPLYDRLQSLDPDTARATDPSNGRRIIRALEIFVATGQSKVSLEGRRPPLWRLLQIGLTSPRSTLHARIDARVDAMMDSGLLTETDDLLAAGYDPDLPALSALGYRQLIKFRQGCGSLAEAVDAIKTSTHKYVRHQYTWFRRMEGIRWYDTSQVGLDCIARDICTDFAADRPSEKQGIA</sequence>
<dbReference type="SUPFAM" id="SSF52540">
    <property type="entry name" value="P-loop containing nucleoside triphosphate hydrolases"/>
    <property type="match status" value="2"/>
</dbReference>
<comment type="caution">
    <text evidence="10">Lacks conserved residue(s) required for the propagation of feature annotation.</text>
</comment>
<feature type="region of interest" description="Interaction with substrate tRNA" evidence="10">
    <location>
        <begin position="43"/>
        <end position="46"/>
    </location>
</feature>
<comment type="function">
    <text evidence="2 10 12">Catalyzes the transfer of a dimethylallyl group onto the adenine at position 37 in tRNAs that read codons beginning with uridine, leading to the formation of N6-(dimethylallyl)adenosine (i(6)A).</text>
</comment>
<keyword evidence="4 10" id="KW-0808">Transferase</keyword>
<evidence type="ECO:0000256" key="1">
    <source>
        <dbReference type="ARBA" id="ARBA00001946"/>
    </source>
</evidence>
<name>A0A6B1DQY8_9CHLR</name>
<evidence type="ECO:0000256" key="9">
    <source>
        <dbReference type="ARBA" id="ARBA00049563"/>
    </source>
</evidence>
<feature type="binding site" evidence="10">
    <location>
        <begin position="18"/>
        <end position="25"/>
    </location>
    <ligand>
        <name>ATP</name>
        <dbReference type="ChEBI" id="CHEBI:30616"/>
    </ligand>
</feature>
<evidence type="ECO:0000256" key="3">
    <source>
        <dbReference type="ARBA" id="ARBA00005842"/>
    </source>
</evidence>
<dbReference type="InterPro" id="IPR039657">
    <property type="entry name" value="Dimethylallyltransferase"/>
</dbReference>
<evidence type="ECO:0000256" key="2">
    <source>
        <dbReference type="ARBA" id="ARBA00003213"/>
    </source>
</evidence>
<dbReference type="Gene3D" id="1.10.20.140">
    <property type="match status" value="1"/>
</dbReference>
<comment type="similarity">
    <text evidence="3 10 13">Belongs to the IPP transferase family.</text>
</comment>
<dbReference type="GO" id="GO:0052381">
    <property type="term" value="F:tRNA dimethylallyltransferase activity"/>
    <property type="evidence" value="ECO:0007669"/>
    <property type="project" value="UniProtKB-UniRule"/>
</dbReference>
<proteinExistence type="inferred from homology"/>
<dbReference type="InterPro" id="IPR027417">
    <property type="entry name" value="P-loop_NTPase"/>
</dbReference>
<dbReference type="GO" id="GO:0005524">
    <property type="term" value="F:ATP binding"/>
    <property type="evidence" value="ECO:0007669"/>
    <property type="project" value="UniProtKB-UniRule"/>
</dbReference>
<accession>A0A6B1DQY8</accession>
<comment type="caution">
    <text evidence="14">The sequence shown here is derived from an EMBL/GenBank/DDBJ whole genome shotgun (WGS) entry which is preliminary data.</text>
</comment>
<keyword evidence="6 10" id="KW-0547">Nucleotide-binding</keyword>
<feature type="site" description="Interaction with substrate tRNA" evidence="10">
    <location>
        <position position="109"/>
    </location>
</feature>
<evidence type="ECO:0000256" key="7">
    <source>
        <dbReference type="ARBA" id="ARBA00022840"/>
    </source>
</evidence>
<evidence type="ECO:0000256" key="11">
    <source>
        <dbReference type="RuleBase" id="RU003783"/>
    </source>
</evidence>
<evidence type="ECO:0000256" key="10">
    <source>
        <dbReference type="HAMAP-Rule" id="MF_00185"/>
    </source>
</evidence>
<dbReference type="EC" id="2.5.1.75" evidence="10"/>
<keyword evidence="5 10" id="KW-0819">tRNA processing</keyword>
<dbReference type="EMBL" id="VXPY01000035">
    <property type="protein sequence ID" value="MYD89778.1"/>
    <property type="molecule type" value="Genomic_DNA"/>
</dbReference>
<feature type="binding site" evidence="10">
    <location>
        <begin position="20"/>
        <end position="25"/>
    </location>
    <ligand>
        <name>substrate</name>
    </ligand>
</feature>
<dbReference type="NCBIfam" id="TIGR00174">
    <property type="entry name" value="miaA"/>
    <property type="match status" value="1"/>
</dbReference>
<dbReference type="Pfam" id="PF01715">
    <property type="entry name" value="IPPT"/>
    <property type="match status" value="1"/>
</dbReference>
<evidence type="ECO:0000256" key="6">
    <source>
        <dbReference type="ARBA" id="ARBA00022741"/>
    </source>
</evidence>
<evidence type="ECO:0000256" key="12">
    <source>
        <dbReference type="RuleBase" id="RU003784"/>
    </source>
</evidence>
<keyword evidence="8 10" id="KW-0460">Magnesium</keyword>
<dbReference type="GO" id="GO:0006400">
    <property type="term" value="P:tRNA modification"/>
    <property type="evidence" value="ECO:0007669"/>
    <property type="project" value="TreeGrafter"/>
</dbReference>
<comment type="subunit">
    <text evidence="10">Monomer.</text>
</comment>
<dbReference type="AlphaFoldDB" id="A0A6B1DQY8"/>
<feature type="site" description="Interaction with substrate tRNA" evidence="10">
    <location>
        <position position="132"/>
    </location>
</feature>
<evidence type="ECO:0000256" key="8">
    <source>
        <dbReference type="ARBA" id="ARBA00022842"/>
    </source>
</evidence>
<dbReference type="Gene3D" id="3.40.50.300">
    <property type="entry name" value="P-loop containing nucleotide triphosphate hydrolases"/>
    <property type="match status" value="1"/>
</dbReference>
<keyword evidence="7 10" id="KW-0067">ATP-binding</keyword>
<evidence type="ECO:0000313" key="14">
    <source>
        <dbReference type="EMBL" id="MYD89778.1"/>
    </source>
</evidence>
<gene>
    <name evidence="10 14" type="primary">miaA</name>
    <name evidence="14" type="ORF">F4Y08_05480</name>
</gene>
<evidence type="ECO:0000256" key="5">
    <source>
        <dbReference type="ARBA" id="ARBA00022694"/>
    </source>
</evidence>
<evidence type="ECO:0000256" key="4">
    <source>
        <dbReference type="ARBA" id="ARBA00022679"/>
    </source>
</evidence>
<comment type="cofactor">
    <cofactor evidence="1 10">
        <name>Mg(2+)</name>
        <dbReference type="ChEBI" id="CHEBI:18420"/>
    </cofactor>
</comment>
<dbReference type="HAMAP" id="MF_00185">
    <property type="entry name" value="IPP_trans"/>
    <property type="match status" value="1"/>
</dbReference>
<dbReference type="PANTHER" id="PTHR11088">
    <property type="entry name" value="TRNA DIMETHYLALLYLTRANSFERASE"/>
    <property type="match status" value="1"/>
</dbReference>
<dbReference type="PANTHER" id="PTHR11088:SF60">
    <property type="entry name" value="TRNA DIMETHYLALLYLTRANSFERASE"/>
    <property type="match status" value="1"/>
</dbReference>
<evidence type="ECO:0000256" key="13">
    <source>
        <dbReference type="RuleBase" id="RU003785"/>
    </source>
</evidence>
<dbReference type="InterPro" id="IPR018022">
    <property type="entry name" value="IPT"/>
</dbReference>
<reference evidence="14" key="1">
    <citation type="submission" date="2019-09" db="EMBL/GenBank/DDBJ databases">
        <title>Characterisation of the sponge microbiome using genome-centric metagenomics.</title>
        <authorList>
            <person name="Engelberts J.P."/>
            <person name="Robbins S.J."/>
            <person name="De Goeij J.M."/>
            <person name="Aranda M."/>
            <person name="Bell S.C."/>
            <person name="Webster N.S."/>
        </authorList>
    </citation>
    <scope>NUCLEOTIDE SEQUENCE</scope>
    <source>
        <strain evidence="14">SB0662_bin_9</strain>
    </source>
</reference>